<dbReference type="Pfam" id="PF06249">
    <property type="entry name" value="EutQ"/>
    <property type="match status" value="1"/>
</dbReference>
<evidence type="ECO:0000313" key="6">
    <source>
        <dbReference type="EMBL" id="KAF5598361.1"/>
    </source>
</evidence>
<organism evidence="6 7">
    <name type="scientific">Fusarium pseudocircinatum</name>
    <dbReference type="NCBI Taxonomy" id="56676"/>
    <lineage>
        <taxon>Eukaryota</taxon>
        <taxon>Fungi</taxon>
        <taxon>Dikarya</taxon>
        <taxon>Ascomycota</taxon>
        <taxon>Pezizomycotina</taxon>
        <taxon>Sordariomycetes</taxon>
        <taxon>Hypocreomycetidae</taxon>
        <taxon>Hypocreales</taxon>
        <taxon>Nectriaceae</taxon>
        <taxon>Fusarium</taxon>
        <taxon>Fusarium fujikuroi species complex</taxon>
    </lineage>
</organism>
<dbReference type="SUPFAM" id="SSF53383">
    <property type="entry name" value="PLP-dependent transferases"/>
    <property type="match status" value="1"/>
</dbReference>
<keyword evidence="6" id="KW-0808">Transferase</keyword>
<dbReference type="Gene3D" id="3.40.640.10">
    <property type="entry name" value="Type I PLP-dependent aspartate aminotransferase-like (Major domain)"/>
    <property type="match status" value="1"/>
</dbReference>
<keyword evidence="5" id="KW-0472">Membrane</keyword>
<dbReference type="Gene3D" id="3.90.1150.10">
    <property type="entry name" value="Aspartate Aminotransferase, domain 1"/>
    <property type="match status" value="1"/>
</dbReference>
<feature type="transmembrane region" description="Helical" evidence="5">
    <location>
        <begin position="617"/>
        <end position="635"/>
    </location>
</feature>
<sequence length="1324" mass="144834">MASDNSPPCVNVVEDVARLPTLERWGNGQFSDIFASSSNLVAPITFGIWKVDNFAEGSGVYDAEYDEVKYIITGESTWKDCRSGRLFRADAGSAIWLPKGSQTTLVASKNLRALYVEQTHRSPTRMPGSTDTWISRLNKLHDGVLSEYVRCNGRSYDRFNRALEHLPGGNTRSVLHYEPFPMTLSSGRDCYVTSADGVEYIDFVSEYSAAMFGHSNTTILQAIKDSLSNGVNLGGPGEAEVELAVHIKSRFKSIDKLRFCNSGSEANTMALALATSLTKRRKILAFQNGYHGGFIGFGQAPHPSTIPHEFVLGRFNDVENAKTLVSDDLAAIIVEPMQGAGGAILATHEFLSCLREAASRTGALLIFDEVVTSRLHINGLQEYFSIKPDITTLGKYIGGGPSFGAFGGRADLMDALDPRSGFLTHSGTYNNNVFTMAAGNAAAKLLTKEKIEKANSLGNRMRDGINAYNSQSVQASGFGSVVGIQFLGEFDTRLRDAFFFYMLKQRIYVGKRGFLSVSLVHEAEHADIKQYEYGFNKIRHLKLIWTFRIVKRILPQGYDMPNEPHLPSFHFKPSPLTAELGHCSFHHRPNASQSITREATEMFSDSQLELLALLERVFSSISLVAVLSIFVTFMQSDAWWSLGMSVNTFRIVFFQSNPHTFNKWLYSLICFGGPFISGFTLFFISTPARGPVYGATTATDTNTDINVQESEDTPATTVSDAQKSTPNATTVEPIPANQKQQSSTPSGSTKSKFWLKDPIKRAYLFTTFMFTLSVLVTWVPASITRIHSLLNRDVPYSYQVAIAAVMPLQGLWNALIFFTTSRDVLKNVARESWGHETEETVKVAKKTAEDFGKTLDAAPAAYTKASDNFPTGWEIIGQQVVSGLSECVTTALNQAIPALVDNLNPIAKAKAAARVIKGFTDKGDGEQKADAGSHGGSTPGGQTKQPPAVEARDPAYAQLARDLYLFDALNGIPSSPNGVNWQSTEVTKEKPNSGINFIYTMLKDSLTSISKSASNQVASVQHKQILSDAAKIAQEILEEAQKASSSLSYEKPGKDDPKVKKWQDVFGTLYADTYALNTKGRQLPGNSANSVGDQPAFSDQTAQINAKTQQAQVLLDAASKQLTAASETLKATTGTYLEASKQLVEQQTVLANIKAELTKLTKENMALDEIKIVLVQCIKLIINLQSQITNLVRFFGVIATTIDVVVSKTVTKFLKTVSIAVSSDPFALEMGNLKVGNYSLLVAERTISAPLVAESKREEILNGMYERLEDVSSAIKQLPAGTVPSQIQSVIGKTAKEVEEATKQEIVATAEYKPINQPSLRRKE</sequence>
<evidence type="ECO:0000256" key="2">
    <source>
        <dbReference type="ARBA" id="ARBA00022898"/>
    </source>
</evidence>
<evidence type="ECO:0000256" key="3">
    <source>
        <dbReference type="SAM" id="Coils"/>
    </source>
</evidence>
<dbReference type="GO" id="GO:0008483">
    <property type="term" value="F:transaminase activity"/>
    <property type="evidence" value="ECO:0007669"/>
    <property type="project" value="UniProtKB-KW"/>
</dbReference>
<feature type="coiled-coil region" evidence="3">
    <location>
        <begin position="1143"/>
        <end position="1170"/>
    </location>
</feature>
<feature type="region of interest" description="Disordered" evidence="4">
    <location>
        <begin position="921"/>
        <end position="950"/>
    </location>
</feature>
<dbReference type="InterPro" id="IPR015421">
    <property type="entry name" value="PyrdxlP-dep_Trfase_major"/>
</dbReference>
<keyword evidence="5" id="KW-0812">Transmembrane</keyword>
<comment type="cofactor">
    <cofactor evidence="1">
        <name>pyridoxal 5'-phosphate</name>
        <dbReference type="ChEBI" id="CHEBI:597326"/>
    </cofactor>
</comment>
<dbReference type="OrthoDB" id="425114at2759"/>
<accession>A0A8H5PK41</accession>
<dbReference type="Proteomes" id="UP000546213">
    <property type="component" value="Unassembled WGS sequence"/>
</dbReference>
<feature type="transmembrane region" description="Helical" evidence="5">
    <location>
        <begin position="664"/>
        <end position="684"/>
    </location>
</feature>
<protein>
    <submittedName>
        <fullName evidence="6">Aminotransferase class-III</fullName>
    </submittedName>
</protein>
<keyword evidence="2" id="KW-0663">Pyridoxal phosphate</keyword>
<gene>
    <name evidence="6" type="ORF">FPCIR_3184</name>
</gene>
<evidence type="ECO:0000313" key="7">
    <source>
        <dbReference type="Proteomes" id="UP000546213"/>
    </source>
</evidence>
<evidence type="ECO:0000256" key="5">
    <source>
        <dbReference type="SAM" id="Phobius"/>
    </source>
</evidence>
<feature type="transmembrane region" description="Helical" evidence="5">
    <location>
        <begin position="762"/>
        <end position="784"/>
    </location>
</feature>
<feature type="transmembrane region" description="Helical" evidence="5">
    <location>
        <begin position="796"/>
        <end position="818"/>
    </location>
</feature>
<dbReference type="InterPro" id="IPR005814">
    <property type="entry name" value="Aminotrans_3"/>
</dbReference>
<dbReference type="PANTHER" id="PTHR43713:SF3">
    <property type="entry name" value="GLUTAMATE-1-SEMIALDEHYDE 2,1-AMINOMUTASE 1, CHLOROPLASTIC-RELATED"/>
    <property type="match status" value="1"/>
</dbReference>
<comment type="caution">
    <text evidence="6">The sequence shown here is derived from an EMBL/GenBank/DDBJ whole genome shotgun (WGS) entry which is preliminary data.</text>
</comment>
<dbReference type="InterPro" id="IPR010424">
    <property type="entry name" value="EutQ"/>
</dbReference>
<dbReference type="PANTHER" id="PTHR43713">
    <property type="entry name" value="GLUTAMATE-1-SEMIALDEHYDE 2,1-AMINOMUTASE"/>
    <property type="match status" value="1"/>
</dbReference>
<keyword evidence="5" id="KW-1133">Transmembrane helix</keyword>
<feature type="compositionally biased region" description="Basic and acidic residues" evidence="4">
    <location>
        <begin position="921"/>
        <end position="931"/>
    </location>
</feature>
<feature type="compositionally biased region" description="Polar residues" evidence="4">
    <location>
        <begin position="737"/>
        <end position="751"/>
    </location>
</feature>
<evidence type="ECO:0000256" key="4">
    <source>
        <dbReference type="SAM" id="MobiDB-lite"/>
    </source>
</evidence>
<dbReference type="InterPro" id="IPR015422">
    <property type="entry name" value="PyrdxlP-dep_Trfase_small"/>
</dbReference>
<keyword evidence="7" id="KW-1185">Reference proteome</keyword>
<feature type="compositionally biased region" description="Polar residues" evidence="4">
    <location>
        <begin position="713"/>
        <end position="730"/>
    </location>
</feature>
<evidence type="ECO:0000256" key="1">
    <source>
        <dbReference type="ARBA" id="ARBA00001933"/>
    </source>
</evidence>
<dbReference type="InterPro" id="IPR015424">
    <property type="entry name" value="PyrdxlP-dep_Trfase"/>
</dbReference>
<keyword evidence="3" id="KW-0175">Coiled coil</keyword>
<proteinExistence type="predicted"/>
<dbReference type="GO" id="GO:0030170">
    <property type="term" value="F:pyridoxal phosphate binding"/>
    <property type="evidence" value="ECO:0007669"/>
    <property type="project" value="InterPro"/>
</dbReference>
<dbReference type="Pfam" id="PF00202">
    <property type="entry name" value="Aminotran_3"/>
    <property type="match status" value="1"/>
</dbReference>
<dbReference type="EMBL" id="JAAOAS010000064">
    <property type="protein sequence ID" value="KAF5598361.1"/>
    <property type="molecule type" value="Genomic_DNA"/>
</dbReference>
<dbReference type="SUPFAM" id="SSF51182">
    <property type="entry name" value="RmlC-like cupins"/>
    <property type="match status" value="1"/>
</dbReference>
<feature type="region of interest" description="Disordered" evidence="4">
    <location>
        <begin position="703"/>
        <end position="751"/>
    </location>
</feature>
<dbReference type="InterPro" id="IPR011051">
    <property type="entry name" value="RmlC_Cupin_sf"/>
</dbReference>
<name>A0A8H5PK41_9HYPO</name>
<keyword evidence="6" id="KW-0032">Aminotransferase</keyword>
<reference evidence="6 7" key="1">
    <citation type="submission" date="2020-05" db="EMBL/GenBank/DDBJ databases">
        <title>Identification and distribution of gene clusters putatively required for synthesis of sphingolipid metabolism inhibitors in phylogenetically diverse species of the filamentous fungus Fusarium.</title>
        <authorList>
            <person name="Kim H.-S."/>
            <person name="Busman M."/>
            <person name="Brown D.W."/>
            <person name="Divon H."/>
            <person name="Uhlig S."/>
            <person name="Proctor R.H."/>
        </authorList>
    </citation>
    <scope>NUCLEOTIDE SEQUENCE [LARGE SCALE GENOMIC DNA]</scope>
    <source>
        <strain evidence="6 7">NRRL 36939</strain>
    </source>
</reference>
<dbReference type="InterPro" id="IPR014710">
    <property type="entry name" value="RmlC-like_jellyroll"/>
</dbReference>
<dbReference type="Gene3D" id="2.60.120.10">
    <property type="entry name" value="Jelly Rolls"/>
    <property type="match status" value="1"/>
</dbReference>